<organism evidence="2 3">
    <name type="scientific">Nonomuraea zeae</name>
    <dbReference type="NCBI Taxonomy" id="1642303"/>
    <lineage>
        <taxon>Bacteria</taxon>
        <taxon>Bacillati</taxon>
        <taxon>Actinomycetota</taxon>
        <taxon>Actinomycetes</taxon>
        <taxon>Streptosporangiales</taxon>
        <taxon>Streptosporangiaceae</taxon>
        <taxon>Nonomuraea</taxon>
    </lineage>
</organism>
<dbReference type="Pfam" id="PF00550">
    <property type="entry name" value="PP-binding"/>
    <property type="match status" value="1"/>
</dbReference>
<name>A0A5S4GQR2_9ACTN</name>
<accession>A0A5S4GQR2</accession>
<feature type="domain" description="Carrier" evidence="1">
    <location>
        <begin position="5"/>
        <end position="83"/>
    </location>
</feature>
<dbReference type="Proteomes" id="UP000306628">
    <property type="component" value="Unassembled WGS sequence"/>
</dbReference>
<evidence type="ECO:0000313" key="3">
    <source>
        <dbReference type="Proteomes" id="UP000306628"/>
    </source>
</evidence>
<dbReference type="OrthoDB" id="5383272at2"/>
<dbReference type="InterPro" id="IPR036736">
    <property type="entry name" value="ACP-like_sf"/>
</dbReference>
<dbReference type="InterPro" id="IPR009081">
    <property type="entry name" value="PP-bd_ACP"/>
</dbReference>
<dbReference type="AlphaFoldDB" id="A0A5S4GQR2"/>
<dbReference type="Gene3D" id="1.10.1200.10">
    <property type="entry name" value="ACP-like"/>
    <property type="match status" value="1"/>
</dbReference>
<dbReference type="EMBL" id="VCKX01000035">
    <property type="protein sequence ID" value="TMR35296.1"/>
    <property type="molecule type" value="Genomic_DNA"/>
</dbReference>
<protein>
    <submittedName>
        <fullName evidence="2">Acyl carrier protein</fullName>
    </submittedName>
</protein>
<gene>
    <name evidence="2" type="ORF">ETD85_14255</name>
</gene>
<sequence length="86" mass="9557">MPKDELTQRLISFIRKRFLDGDPKNELDESTPLLEWGVLDSLNTAVLINFIRDDMGVTIPAQHISGRNFGCVRGISTLVAELSEAA</sequence>
<comment type="caution">
    <text evidence="2">The sequence shown here is derived from an EMBL/GenBank/DDBJ whole genome shotgun (WGS) entry which is preliminary data.</text>
</comment>
<keyword evidence="3" id="KW-1185">Reference proteome</keyword>
<dbReference type="SUPFAM" id="SSF47336">
    <property type="entry name" value="ACP-like"/>
    <property type="match status" value="1"/>
</dbReference>
<dbReference type="RefSeq" id="WP_138690166.1">
    <property type="nucleotide sequence ID" value="NZ_JBHSAZ010000043.1"/>
</dbReference>
<proteinExistence type="predicted"/>
<evidence type="ECO:0000259" key="1">
    <source>
        <dbReference type="PROSITE" id="PS50075"/>
    </source>
</evidence>
<reference evidence="2 3" key="1">
    <citation type="submission" date="2019-05" db="EMBL/GenBank/DDBJ databases">
        <title>Draft genome sequence of Nonomuraea zeae DSM 100528.</title>
        <authorList>
            <person name="Saricaoglu S."/>
            <person name="Isik K."/>
        </authorList>
    </citation>
    <scope>NUCLEOTIDE SEQUENCE [LARGE SCALE GENOMIC DNA]</scope>
    <source>
        <strain evidence="2 3">DSM 100528</strain>
    </source>
</reference>
<evidence type="ECO:0000313" key="2">
    <source>
        <dbReference type="EMBL" id="TMR35296.1"/>
    </source>
</evidence>
<dbReference type="PROSITE" id="PS50075">
    <property type="entry name" value="CARRIER"/>
    <property type="match status" value="1"/>
</dbReference>